<reference evidence="1 2" key="1">
    <citation type="submission" date="2018-05" db="EMBL/GenBank/DDBJ databases">
        <title>Rhodohalobacter halophilus gen. nov., sp. nov., a moderately halophilic member of the family Balneolaceae.</title>
        <authorList>
            <person name="Liu Z.-W."/>
        </authorList>
    </citation>
    <scope>NUCLEOTIDE SEQUENCE [LARGE SCALE GENOMIC DNA]</scope>
    <source>
        <strain evidence="1 2">8A47</strain>
    </source>
</reference>
<keyword evidence="2" id="KW-1185">Reference proteome</keyword>
<name>A0A316TQS4_9BACT</name>
<organism evidence="1 2">
    <name type="scientific">Rhodohalobacter mucosus</name>
    <dbReference type="NCBI Taxonomy" id="2079485"/>
    <lineage>
        <taxon>Bacteria</taxon>
        <taxon>Pseudomonadati</taxon>
        <taxon>Balneolota</taxon>
        <taxon>Balneolia</taxon>
        <taxon>Balneolales</taxon>
        <taxon>Balneolaceae</taxon>
        <taxon>Rhodohalobacter</taxon>
    </lineage>
</organism>
<gene>
    <name evidence="1" type="ORF">DDZ15_09850</name>
</gene>
<dbReference type="AlphaFoldDB" id="A0A316TQS4"/>
<dbReference type="PANTHER" id="PTHR42830:SF2">
    <property type="entry name" value="OSMC_OHR FAMILY PROTEIN"/>
    <property type="match status" value="1"/>
</dbReference>
<comment type="caution">
    <text evidence="1">The sequence shown here is derived from an EMBL/GenBank/DDBJ whole genome shotgun (WGS) entry which is preliminary data.</text>
</comment>
<dbReference type="InterPro" id="IPR036102">
    <property type="entry name" value="OsmC/Ohrsf"/>
</dbReference>
<dbReference type="PANTHER" id="PTHR42830">
    <property type="entry name" value="OSMOTICALLY INDUCIBLE FAMILY PROTEIN"/>
    <property type="match status" value="1"/>
</dbReference>
<evidence type="ECO:0000313" key="2">
    <source>
        <dbReference type="Proteomes" id="UP000245533"/>
    </source>
</evidence>
<dbReference type="InterPro" id="IPR003718">
    <property type="entry name" value="OsmC/Ohr_fam"/>
</dbReference>
<dbReference type="SUPFAM" id="SSF82784">
    <property type="entry name" value="OsmC-like"/>
    <property type="match status" value="1"/>
</dbReference>
<accession>A0A316TQS4</accession>
<protein>
    <submittedName>
        <fullName evidence="1">Osmotically inducible protein OsmC</fullName>
    </submittedName>
</protein>
<dbReference type="InterPro" id="IPR052707">
    <property type="entry name" value="OsmC_Ohr_Peroxiredoxin"/>
</dbReference>
<dbReference type="EMBL" id="QGGB01000007">
    <property type="protein sequence ID" value="PWN06138.1"/>
    <property type="molecule type" value="Genomic_DNA"/>
</dbReference>
<dbReference type="Pfam" id="PF02566">
    <property type="entry name" value="OsmC"/>
    <property type="match status" value="1"/>
</dbReference>
<proteinExistence type="predicted"/>
<sequence length="151" mass="17021">MSSENEEHIFEVDLKWKEGRIGVMESDALNDVIEVATPPEFPGGVEGIWSPEHLFTASVSSCFFTSFTAVAEYSKFPFESLTVRSKGRMSRENGKFVMSDILIEPELLITDPNREKKAHRLLEKAEEICLITRSIKTKVVMKPVVKIGEKA</sequence>
<dbReference type="InterPro" id="IPR015946">
    <property type="entry name" value="KH_dom-like_a/b"/>
</dbReference>
<dbReference type="OrthoDB" id="9795405at2"/>
<dbReference type="RefSeq" id="WP_109646931.1">
    <property type="nucleotide sequence ID" value="NZ_QGGB01000007.1"/>
</dbReference>
<dbReference type="Gene3D" id="3.30.300.20">
    <property type="match status" value="1"/>
</dbReference>
<evidence type="ECO:0000313" key="1">
    <source>
        <dbReference type="EMBL" id="PWN06138.1"/>
    </source>
</evidence>
<dbReference type="Proteomes" id="UP000245533">
    <property type="component" value="Unassembled WGS sequence"/>
</dbReference>